<feature type="compositionally biased region" description="Polar residues" evidence="1">
    <location>
        <begin position="374"/>
        <end position="401"/>
    </location>
</feature>
<feature type="transmembrane region" description="Helical" evidence="2">
    <location>
        <begin position="109"/>
        <end position="131"/>
    </location>
</feature>
<proteinExistence type="predicted"/>
<keyword evidence="4" id="KW-1185">Reference proteome</keyword>
<keyword evidence="2" id="KW-1133">Transmembrane helix</keyword>
<dbReference type="EMBL" id="JAYGGQ010000019">
    <property type="protein sequence ID" value="MEA5456957.1"/>
    <property type="molecule type" value="Genomic_DNA"/>
</dbReference>
<sequence length="517" mass="52228">MIQLIVRADDGNPIGDFLGSAWDNAQKAAKGVGDVLTAPGTIGGVAKSAAEGAAKAADTAQNVYNFGSDPLGAIFRATRDGAVGLAKDILPALVKATEPDLSQDWFLKAYAVSFAAAIILWGFIQIANMVAVSRGHVAGEEFLEALTTRTGLFFGGAAFGPLIGITLVKVFGSLSESLIAWGIGTSAQTMLDTLVKLMQTDPGAVPGGVIVGILLMAAMIVGLVIVLLMLVVMLVTLYFSGVLIPMGIAWFTYIADRSGRFVQLAKRLPAVWIGILASHPLLFFMLGVAYTMVAESAAWMKWQGGMQTLVQLLVSFCAMALAGLAPFAVFSFAPVLPNSAGQQGASVNAPGRKEHGPGDLKDVKNLNRGRQGDQSDSSTSGEEPSQTSSSPGGPMEQQTDGSLMRKLKDLRSAQPSGPAGKGQGAGGGPASAAEGAGGAAEGAAGGVEGAAAGAEAAGAAESSTGVGAAIGVPTMIAGAGLAAAAKAAQFSVETAKFAARMSESGGKHAANAMDDEG</sequence>
<evidence type="ECO:0000313" key="4">
    <source>
        <dbReference type="Proteomes" id="UP001304769"/>
    </source>
</evidence>
<keyword evidence="2" id="KW-0812">Transmembrane</keyword>
<feature type="transmembrane region" description="Helical" evidence="2">
    <location>
        <begin position="152"/>
        <end position="172"/>
    </location>
</feature>
<feature type="compositionally biased region" description="Basic and acidic residues" evidence="1">
    <location>
        <begin position="351"/>
        <end position="373"/>
    </location>
</feature>
<feature type="transmembrane region" description="Helical" evidence="2">
    <location>
        <begin position="209"/>
        <end position="231"/>
    </location>
</feature>
<feature type="region of interest" description="Disordered" evidence="1">
    <location>
        <begin position="341"/>
        <end position="444"/>
    </location>
</feature>
<feature type="transmembrane region" description="Helical" evidence="2">
    <location>
        <begin position="313"/>
        <end position="336"/>
    </location>
</feature>
<feature type="transmembrane region" description="Helical" evidence="2">
    <location>
        <begin position="237"/>
        <end position="256"/>
    </location>
</feature>
<evidence type="ECO:0000256" key="2">
    <source>
        <dbReference type="SAM" id="Phobius"/>
    </source>
</evidence>
<dbReference type="RefSeq" id="WP_323280868.1">
    <property type="nucleotide sequence ID" value="NZ_JAYGGQ010000019.1"/>
</dbReference>
<feature type="transmembrane region" description="Helical" evidence="2">
    <location>
        <begin position="268"/>
        <end position="293"/>
    </location>
</feature>
<dbReference type="Proteomes" id="UP001304769">
    <property type="component" value="Unassembled WGS sequence"/>
</dbReference>
<name>A0ABU5TBP7_9MICC</name>
<evidence type="ECO:0008006" key="5">
    <source>
        <dbReference type="Google" id="ProtNLM"/>
    </source>
</evidence>
<evidence type="ECO:0000313" key="3">
    <source>
        <dbReference type="EMBL" id="MEA5456957.1"/>
    </source>
</evidence>
<keyword evidence="2" id="KW-0472">Membrane</keyword>
<evidence type="ECO:0000256" key="1">
    <source>
        <dbReference type="SAM" id="MobiDB-lite"/>
    </source>
</evidence>
<feature type="compositionally biased region" description="Gly residues" evidence="1">
    <location>
        <begin position="419"/>
        <end position="444"/>
    </location>
</feature>
<protein>
    <recommendedName>
        <fullName evidence="5">Conjugal transfer protein TrbL</fullName>
    </recommendedName>
</protein>
<gene>
    <name evidence="3" type="ORF">SPF06_19720</name>
</gene>
<comment type="caution">
    <text evidence="3">The sequence shown here is derived from an EMBL/GenBank/DDBJ whole genome shotgun (WGS) entry which is preliminary data.</text>
</comment>
<reference evidence="3 4" key="1">
    <citation type="submission" date="2023-12" db="EMBL/GenBank/DDBJ databases">
        <title>Sinomonas terricola sp. nov, isolated from litchi orchard soil in Guangdong, PR China.</title>
        <authorList>
            <person name="Jiaxin W."/>
            <person name="Yang Z."/>
            <person name="Honghui Z."/>
        </authorList>
    </citation>
    <scope>NUCLEOTIDE SEQUENCE [LARGE SCALE GENOMIC DNA]</scope>
    <source>
        <strain evidence="3 4">JGH33</strain>
    </source>
</reference>
<accession>A0ABU5TBP7</accession>
<organism evidence="3 4">
    <name type="scientific">Sinomonas terricola</name>
    <dbReference type="NCBI Taxonomy" id="3110330"/>
    <lineage>
        <taxon>Bacteria</taxon>
        <taxon>Bacillati</taxon>
        <taxon>Actinomycetota</taxon>
        <taxon>Actinomycetes</taxon>
        <taxon>Micrococcales</taxon>
        <taxon>Micrococcaceae</taxon>
        <taxon>Sinomonas</taxon>
    </lineage>
</organism>